<reference evidence="3" key="1">
    <citation type="journal article" date="2022" name="Int. J. Mol. Sci.">
        <title>Draft Genome of Tanacetum Coccineum: Genomic Comparison of Closely Related Tanacetum-Family Plants.</title>
        <authorList>
            <person name="Yamashiro T."/>
            <person name="Shiraishi A."/>
            <person name="Nakayama K."/>
            <person name="Satake H."/>
        </authorList>
    </citation>
    <scope>NUCLEOTIDE SEQUENCE</scope>
</reference>
<evidence type="ECO:0000259" key="2">
    <source>
        <dbReference type="Pfam" id="PF07727"/>
    </source>
</evidence>
<keyword evidence="1" id="KW-1133">Transmembrane helix</keyword>
<reference evidence="3" key="2">
    <citation type="submission" date="2022-01" db="EMBL/GenBank/DDBJ databases">
        <authorList>
            <person name="Yamashiro T."/>
            <person name="Shiraishi A."/>
            <person name="Satake H."/>
            <person name="Nakayama K."/>
        </authorList>
    </citation>
    <scope>NUCLEOTIDE SEQUENCE</scope>
</reference>
<comment type="caution">
    <text evidence="3">The sequence shown here is derived from an EMBL/GenBank/DDBJ whole genome shotgun (WGS) entry which is preliminary data.</text>
</comment>
<evidence type="ECO:0000313" key="4">
    <source>
        <dbReference type="Proteomes" id="UP001151760"/>
    </source>
</evidence>
<dbReference type="PANTHER" id="PTHR11439:SF483">
    <property type="entry name" value="PEPTIDE SYNTHASE GLIP-LIKE, PUTATIVE (AFU_ORTHOLOGUE AFUA_3G12920)-RELATED"/>
    <property type="match status" value="1"/>
</dbReference>
<gene>
    <name evidence="3" type="ORF">Tco_0860499</name>
</gene>
<name>A0ABQ5BHD2_9ASTR</name>
<dbReference type="PANTHER" id="PTHR11439">
    <property type="entry name" value="GAG-POL-RELATED RETROTRANSPOSON"/>
    <property type="match status" value="1"/>
</dbReference>
<organism evidence="3 4">
    <name type="scientific">Tanacetum coccineum</name>
    <dbReference type="NCBI Taxonomy" id="301880"/>
    <lineage>
        <taxon>Eukaryota</taxon>
        <taxon>Viridiplantae</taxon>
        <taxon>Streptophyta</taxon>
        <taxon>Embryophyta</taxon>
        <taxon>Tracheophyta</taxon>
        <taxon>Spermatophyta</taxon>
        <taxon>Magnoliopsida</taxon>
        <taxon>eudicotyledons</taxon>
        <taxon>Gunneridae</taxon>
        <taxon>Pentapetalae</taxon>
        <taxon>asterids</taxon>
        <taxon>campanulids</taxon>
        <taxon>Asterales</taxon>
        <taxon>Asteraceae</taxon>
        <taxon>Asteroideae</taxon>
        <taxon>Anthemideae</taxon>
        <taxon>Anthemidinae</taxon>
        <taxon>Tanacetum</taxon>
    </lineage>
</organism>
<dbReference type="InterPro" id="IPR013103">
    <property type="entry name" value="RVT_2"/>
</dbReference>
<feature type="transmembrane region" description="Helical" evidence="1">
    <location>
        <begin position="12"/>
        <end position="30"/>
    </location>
</feature>
<sequence>MIGICCSNECSMSILILYQVLLLQFMQLLLQDLLIRPVHLRQLQLTKLHPLRVLHQQYKKHSLISDGVEEQLQPAQLVDDPFLDILTSEPSSRESSSTVQPANPPFEHISKWTKIHPLKNVIGHPSRPVPTQKQLKTDAMWCFFDAFLTFVEPRNFKEALLESSCIDAMQEEIHEFKRLDVWELIPCPDLAMIIKVKWIFKVKQDKFGRVLKNKARLVAKGYRQEEGINFEESFTPVARIEAIRIFIANATNKNMKIYQMNVKMAFLNCELREVDYVSQPEGFVDPNNPTHVYRSKKALYGLKQAPRMCSKFKISMMGKMSLFLDLQISQSPRGIFLNQTKYALEILKKYDMDSCDPIDTPMIDRTKLDEDLQRTPIDATRYRGMIGSLMYLTSSRPDLVFAVCMCAWYQAKPTEKHLHAVKRIFGYLKGTTNMGLWYLKDTSIALTAYVDADHAGCQDTSKSTSGSA</sequence>
<accession>A0ABQ5BHD2</accession>
<evidence type="ECO:0000313" key="3">
    <source>
        <dbReference type="EMBL" id="GJT13457.1"/>
    </source>
</evidence>
<dbReference type="Proteomes" id="UP001151760">
    <property type="component" value="Unassembled WGS sequence"/>
</dbReference>
<dbReference type="SUPFAM" id="SSF56672">
    <property type="entry name" value="DNA/RNA polymerases"/>
    <property type="match status" value="1"/>
</dbReference>
<keyword evidence="1" id="KW-0812">Transmembrane</keyword>
<dbReference type="EMBL" id="BQNB010013232">
    <property type="protein sequence ID" value="GJT13457.1"/>
    <property type="molecule type" value="Genomic_DNA"/>
</dbReference>
<evidence type="ECO:0000256" key="1">
    <source>
        <dbReference type="SAM" id="Phobius"/>
    </source>
</evidence>
<dbReference type="InterPro" id="IPR043502">
    <property type="entry name" value="DNA/RNA_pol_sf"/>
</dbReference>
<protein>
    <submittedName>
        <fullName evidence="3">Retrovirus-related pol polyprotein from transposon TNT 1-94</fullName>
    </submittedName>
</protein>
<dbReference type="Pfam" id="PF07727">
    <property type="entry name" value="RVT_2"/>
    <property type="match status" value="1"/>
</dbReference>
<keyword evidence="4" id="KW-1185">Reference proteome</keyword>
<proteinExistence type="predicted"/>
<keyword evidence="1" id="KW-0472">Membrane</keyword>
<feature type="domain" description="Reverse transcriptase Ty1/copia-type" evidence="2">
    <location>
        <begin position="180"/>
        <end position="308"/>
    </location>
</feature>